<sequence length="259" mass="28059">MLATSFFIMGTIFQKLVFSADSSSMAFCTGAGLNCSSYCPQCFPGGWCVQDENGLNTGKCLCNYGWTGPLGSYIKDTANLEWGKNRVTASNCATPCHYTYAVRNQTCATDSPSSTCNPTVCESNQRGKCVDGVCQCCKGWSGENAVYKNDRYNTDGVLFKCDKPCPYLGPGIENPSCKPASLPTPCNSKCVLNDGKCNEKTGRCLCCEGWTGENAQFEDDGGISVAGYCNVYCPYVKTLDLSQRNLLCVNPDYIKRSTI</sequence>
<reference evidence="3" key="2">
    <citation type="submission" date="2025-08" db="UniProtKB">
        <authorList>
            <consortium name="RefSeq"/>
        </authorList>
    </citation>
    <scope>IDENTIFICATION</scope>
</reference>
<protein>
    <submittedName>
        <fullName evidence="3">Multiple epidermal growth factor-like domains protein 11 isoform X2</fullName>
    </submittedName>
</protein>
<keyword evidence="2" id="KW-1185">Reference proteome</keyword>
<evidence type="ECO:0000313" key="3">
    <source>
        <dbReference type="RefSeq" id="XP_065643898.1"/>
    </source>
</evidence>
<feature type="chain" id="PRO_5047478764" evidence="1">
    <location>
        <begin position="20"/>
        <end position="259"/>
    </location>
</feature>
<gene>
    <name evidence="3" type="primary">LOC100209643</name>
</gene>
<accession>A0ABM4B4Z0</accession>
<dbReference type="RefSeq" id="XP_065643898.1">
    <property type="nucleotide sequence ID" value="XM_065787826.1"/>
</dbReference>
<reference evidence="2" key="1">
    <citation type="submission" date="2025-05" db="UniProtKB">
        <authorList>
            <consortium name="RefSeq"/>
        </authorList>
    </citation>
    <scope>NUCLEOTIDE SEQUENCE [LARGE SCALE GENOMIC DNA]</scope>
</reference>
<evidence type="ECO:0000256" key="1">
    <source>
        <dbReference type="SAM" id="SignalP"/>
    </source>
</evidence>
<dbReference type="GeneID" id="100209643"/>
<evidence type="ECO:0000313" key="2">
    <source>
        <dbReference type="Proteomes" id="UP001652625"/>
    </source>
</evidence>
<organism evidence="2 3">
    <name type="scientific">Hydra vulgaris</name>
    <name type="common">Hydra</name>
    <name type="synonym">Hydra attenuata</name>
    <dbReference type="NCBI Taxonomy" id="6087"/>
    <lineage>
        <taxon>Eukaryota</taxon>
        <taxon>Metazoa</taxon>
        <taxon>Cnidaria</taxon>
        <taxon>Hydrozoa</taxon>
        <taxon>Hydroidolina</taxon>
        <taxon>Anthoathecata</taxon>
        <taxon>Aplanulata</taxon>
        <taxon>Hydridae</taxon>
        <taxon>Hydra</taxon>
    </lineage>
</organism>
<proteinExistence type="predicted"/>
<feature type="signal peptide" evidence="1">
    <location>
        <begin position="1"/>
        <end position="19"/>
    </location>
</feature>
<name>A0ABM4B4Z0_HYDVU</name>
<dbReference type="Proteomes" id="UP001652625">
    <property type="component" value="Chromosome 01"/>
</dbReference>
<keyword evidence="1" id="KW-0732">Signal</keyword>